<keyword evidence="1" id="KW-1133">Transmembrane helix</keyword>
<feature type="transmembrane region" description="Helical" evidence="1">
    <location>
        <begin position="301"/>
        <end position="319"/>
    </location>
</feature>
<feature type="transmembrane region" description="Helical" evidence="1">
    <location>
        <begin position="29"/>
        <end position="49"/>
    </location>
</feature>
<dbReference type="AlphaFoldDB" id="A0A813Y7N1"/>
<dbReference type="EMBL" id="CAJNON010000054">
    <property type="protein sequence ID" value="CAF0879257.1"/>
    <property type="molecule type" value="Genomic_DNA"/>
</dbReference>
<feature type="transmembrane region" description="Helical" evidence="1">
    <location>
        <begin position="61"/>
        <end position="79"/>
    </location>
</feature>
<evidence type="ECO:0000256" key="1">
    <source>
        <dbReference type="SAM" id="Phobius"/>
    </source>
</evidence>
<dbReference type="EMBL" id="CAJOAY010000109">
    <property type="protein sequence ID" value="CAF3540959.1"/>
    <property type="molecule type" value="Genomic_DNA"/>
</dbReference>
<evidence type="ECO:0000313" key="3">
    <source>
        <dbReference type="EMBL" id="CAF3540959.1"/>
    </source>
</evidence>
<gene>
    <name evidence="3" type="ORF">OKA104_LOCUS3594</name>
    <name evidence="2" type="ORF">VCS650_LOCUS8152</name>
</gene>
<comment type="caution">
    <text evidence="2">The sequence shown here is derived from an EMBL/GenBank/DDBJ whole genome shotgun (WGS) entry which is preliminary data.</text>
</comment>
<reference evidence="2" key="1">
    <citation type="submission" date="2021-02" db="EMBL/GenBank/DDBJ databases">
        <authorList>
            <person name="Nowell W R."/>
        </authorList>
    </citation>
    <scope>NUCLEOTIDE SEQUENCE</scope>
</reference>
<feature type="transmembrane region" description="Helical" evidence="1">
    <location>
        <begin position="99"/>
        <end position="119"/>
    </location>
</feature>
<organism evidence="2 4">
    <name type="scientific">Adineta steineri</name>
    <dbReference type="NCBI Taxonomy" id="433720"/>
    <lineage>
        <taxon>Eukaryota</taxon>
        <taxon>Metazoa</taxon>
        <taxon>Spiralia</taxon>
        <taxon>Gnathifera</taxon>
        <taxon>Rotifera</taxon>
        <taxon>Eurotatoria</taxon>
        <taxon>Bdelloidea</taxon>
        <taxon>Adinetida</taxon>
        <taxon>Adinetidae</taxon>
        <taxon>Adineta</taxon>
    </lineage>
</organism>
<feature type="transmembrane region" description="Helical" evidence="1">
    <location>
        <begin position="219"/>
        <end position="238"/>
    </location>
</feature>
<protein>
    <submittedName>
        <fullName evidence="2">Uncharacterized protein</fullName>
    </submittedName>
</protein>
<evidence type="ECO:0000313" key="2">
    <source>
        <dbReference type="EMBL" id="CAF0879257.1"/>
    </source>
</evidence>
<dbReference type="Proteomes" id="UP000663881">
    <property type="component" value="Unassembled WGS sequence"/>
</dbReference>
<dbReference type="OrthoDB" id="10010363at2759"/>
<sequence length="351" mass="41832">MDWIAGKSYFIGYNTIDRFDSIIFLHNYFYTWSIGILFSLILPILYIFAPSLFNNKNRTSYFLIICLVCLSNMCCIYIQPYLLSDFGEPNLSIHVCRFIVYISTFAKPFGLYLTLLFSIERICTKFILRTNNHRILLKRFFSLSIIFGICFIVSIRLFEVIKLIKNNQLTSNKTLVSRQKMIDVDYNSSDSILSFQYCYRSMNIGTYAKVLSFYVVQYWFEYIIFIIIILVLLWMIIYQYVLPRFQQRTSSPLSLNTKLYFSLSSSVVLFELILQILHLIVRDDENNNTDFQVNNLRRMLFLYNFRCILLPLIICFIICDPLKQWFYELLIQRPYLDNIDETDHTNTMIDQ</sequence>
<name>A0A813Y7N1_9BILA</name>
<keyword evidence="1" id="KW-0812">Transmembrane</keyword>
<dbReference type="Proteomes" id="UP000663891">
    <property type="component" value="Unassembled WGS sequence"/>
</dbReference>
<proteinExistence type="predicted"/>
<accession>A0A813Y7N1</accession>
<feature type="transmembrane region" description="Helical" evidence="1">
    <location>
        <begin position="259"/>
        <end position="281"/>
    </location>
</feature>
<keyword evidence="1" id="KW-0472">Membrane</keyword>
<feature type="transmembrane region" description="Helical" evidence="1">
    <location>
        <begin position="140"/>
        <end position="158"/>
    </location>
</feature>
<evidence type="ECO:0000313" key="4">
    <source>
        <dbReference type="Proteomes" id="UP000663891"/>
    </source>
</evidence>